<dbReference type="InterPro" id="IPR035437">
    <property type="entry name" value="SNase_OB-fold_sf"/>
</dbReference>
<dbReference type="Gene3D" id="2.30.30.140">
    <property type="match status" value="1"/>
</dbReference>
<organism evidence="2 3">
    <name type="scientific">Panagrolaimus superbus</name>
    <dbReference type="NCBI Taxonomy" id="310955"/>
    <lineage>
        <taxon>Eukaryota</taxon>
        <taxon>Metazoa</taxon>
        <taxon>Ecdysozoa</taxon>
        <taxon>Nematoda</taxon>
        <taxon>Chromadorea</taxon>
        <taxon>Rhabditida</taxon>
        <taxon>Tylenchina</taxon>
        <taxon>Panagrolaimomorpha</taxon>
        <taxon>Panagrolaimoidea</taxon>
        <taxon>Panagrolaimidae</taxon>
        <taxon>Panagrolaimus</taxon>
    </lineage>
</organism>
<dbReference type="GO" id="GO:0005737">
    <property type="term" value="C:cytoplasm"/>
    <property type="evidence" value="ECO:0007669"/>
    <property type="project" value="UniProtKB-ARBA"/>
</dbReference>
<dbReference type="Pfam" id="PF00567">
    <property type="entry name" value="TUDOR"/>
    <property type="match status" value="1"/>
</dbReference>
<dbReference type="Proteomes" id="UP000887577">
    <property type="component" value="Unplaced"/>
</dbReference>
<dbReference type="WBParaSite" id="PSU_v2.g15715.t1">
    <property type="protein sequence ID" value="PSU_v2.g15715.t1"/>
    <property type="gene ID" value="PSU_v2.g15715"/>
</dbReference>
<evidence type="ECO:0000259" key="1">
    <source>
        <dbReference type="Pfam" id="PF00567"/>
    </source>
</evidence>
<evidence type="ECO:0000313" key="2">
    <source>
        <dbReference type="Proteomes" id="UP000887577"/>
    </source>
</evidence>
<proteinExistence type="predicted"/>
<feature type="domain" description="Tudor" evidence="1">
    <location>
        <begin position="38"/>
        <end position="144"/>
    </location>
</feature>
<sequence length="224" mass="25850">MKPRSSSPYLRKKDGTLSKVDELINDKNKIHRIRCRLNYNATVTNIISPSEIWVRIMNHIADTLVIPTSDAPPLETELIERKYVMTPLNEDILVRARIISVENAKVFLRLIDFGTTVWRDENAIFKMTDKLHCFPWQSFVVLLHGVIPKDGNTWSPEETDALKRTLMGFDYVWVQPTIFDNFYHDDADIPRVSLLGMNGPLQQSIFDVNGSRVSPEIYGMDRSR</sequence>
<keyword evidence="2" id="KW-1185">Reference proteome</keyword>
<protein>
    <submittedName>
        <fullName evidence="3">Tudor domain-containing protein</fullName>
    </submittedName>
</protein>
<reference evidence="3" key="1">
    <citation type="submission" date="2022-11" db="UniProtKB">
        <authorList>
            <consortium name="WormBaseParasite"/>
        </authorList>
    </citation>
    <scope>IDENTIFICATION</scope>
</reference>
<dbReference type="AlphaFoldDB" id="A0A914Y8W9"/>
<name>A0A914Y8W9_9BILA</name>
<dbReference type="InterPro" id="IPR002999">
    <property type="entry name" value="Tudor"/>
</dbReference>
<dbReference type="SUPFAM" id="SSF63748">
    <property type="entry name" value="Tudor/PWWP/MBT"/>
    <property type="match status" value="1"/>
</dbReference>
<evidence type="ECO:0000313" key="3">
    <source>
        <dbReference type="WBParaSite" id="PSU_v2.g15715.t1"/>
    </source>
</evidence>
<accession>A0A914Y8W9</accession>
<dbReference type="Gene3D" id="2.40.50.90">
    <property type="match status" value="1"/>
</dbReference>